<evidence type="ECO:0000313" key="1">
    <source>
        <dbReference type="EMBL" id="GAA3925356.1"/>
    </source>
</evidence>
<name>A0ABP7MNM5_9BACT</name>
<sequence length="231" mass="25507">MKNDLIEARLRRDTDLLAFLTERRADYPDLEDDVAPLRSQLSQNLERAQTLAAEVLTADLDHNTERKRGTRNQLTALLRRLVVALRADATAKSDTRLLALAGQPGQLPRLTTSSYQEEARRLLSLAPERSAALAKRRFLPAHYTQAQALLQELRSAGTEGRLNDTTGSAGRQGLERLIKDDARLLDSITALLAVYEQDEPDFWHAYQAAARVVRRGGGPGPDTPPPAKPAA</sequence>
<dbReference type="RefSeq" id="WP_345110731.1">
    <property type="nucleotide sequence ID" value="NZ_BAABDH010000016.1"/>
</dbReference>
<reference evidence="2" key="1">
    <citation type="journal article" date="2019" name="Int. J. Syst. Evol. Microbiol.">
        <title>The Global Catalogue of Microorganisms (GCM) 10K type strain sequencing project: providing services to taxonomists for standard genome sequencing and annotation.</title>
        <authorList>
            <consortium name="The Broad Institute Genomics Platform"/>
            <consortium name="The Broad Institute Genome Sequencing Center for Infectious Disease"/>
            <person name="Wu L."/>
            <person name="Ma J."/>
        </authorList>
    </citation>
    <scope>NUCLEOTIDE SEQUENCE [LARGE SCALE GENOMIC DNA]</scope>
    <source>
        <strain evidence="2">JCM 17214</strain>
    </source>
</reference>
<accession>A0ABP7MNM5</accession>
<organism evidence="1 2">
    <name type="scientific">Hymenobacter algoricola</name>
    <dbReference type="NCBI Taxonomy" id="486267"/>
    <lineage>
        <taxon>Bacteria</taxon>
        <taxon>Pseudomonadati</taxon>
        <taxon>Bacteroidota</taxon>
        <taxon>Cytophagia</taxon>
        <taxon>Cytophagales</taxon>
        <taxon>Hymenobacteraceae</taxon>
        <taxon>Hymenobacter</taxon>
    </lineage>
</organism>
<protein>
    <recommendedName>
        <fullName evidence="3">DUF2894 domain-containing protein</fullName>
    </recommendedName>
</protein>
<comment type="caution">
    <text evidence="1">The sequence shown here is derived from an EMBL/GenBank/DDBJ whole genome shotgun (WGS) entry which is preliminary data.</text>
</comment>
<gene>
    <name evidence="1" type="ORF">GCM10022406_09210</name>
</gene>
<dbReference type="EMBL" id="BAABDH010000016">
    <property type="protein sequence ID" value="GAA3925356.1"/>
    <property type="molecule type" value="Genomic_DNA"/>
</dbReference>
<evidence type="ECO:0008006" key="3">
    <source>
        <dbReference type="Google" id="ProtNLM"/>
    </source>
</evidence>
<proteinExistence type="predicted"/>
<keyword evidence="2" id="KW-1185">Reference proteome</keyword>
<dbReference type="Proteomes" id="UP001499909">
    <property type="component" value="Unassembled WGS sequence"/>
</dbReference>
<evidence type="ECO:0000313" key="2">
    <source>
        <dbReference type="Proteomes" id="UP001499909"/>
    </source>
</evidence>